<evidence type="ECO:0000313" key="1">
    <source>
        <dbReference type="EMBL" id="CAL5133057.1"/>
    </source>
</evidence>
<reference evidence="1" key="1">
    <citation type="submission" date="2024-06" db="EMBL/GenBank/DDBJ databases">
        <authorList>
            <person name="Liu X."/>
            <person name="Lenzi L."/>
            <person name="Haldenby T S."/>
            <person name="Uol C."/>
        </authorList>
    </citation>
    <scope>NUCLEOTIDE SEQUENCE</scope>
</reference>
<accession>A0AAV2TC85</accession>
<dbReference type="Pfam" id="PF13561">
    <property type="entry name" value="adh_short_C2"/>
    <property type="match status" value="1"/>
</dbReference>
<dbReference type="SUPFAM" id="SSF51735">
    <property type="entry name" value="NAD(P)-binding Rossmann-fold domains"/>
    <property type="match status" value="1"/>
</dbReference>
<dbReference type="Gene3D" id="3.40.50.720">
    <property type="entry name" value="NAD(P)-binding Rossmann-like Domain"/>
    <property type="match status" value="1"/>
</dbReference>
<dbReference type="PANTHER" id="PTHR43975">
    <property type="entry name" value="ZGC:101858"/>
    <property type="match status" value="1"/>
</dbReference>
<comment type="caution">
    <text evidence="1">The sequence shown here is derived from an EMBL/GenBank/DDBJ whole genome shotgun (WGS) entry which is preliminary data.</text>
</comment>
<dbReference type="PANTHER" id="PTHR43975:SF2">
    <property type="entry name" value="EG:BACR7A4.14 PROTEIN-RELATED"/>
    <property type="match status" value="1"/>
</dbReference>
<evidence type="ECO:0000313" key="2">
    <source>
        <dbReference type="Proteomes" id="UP001497525"/>
    </source>
</evidence>
<sequence length="109" mass="11826">MEETSLAGKIALITELAPIGVRVNSIHPESTNTPILLHSGYLEKKNKDFLEAIKAKHPIGRYAEPIEMARAIAFLASPAASFITATLIPVDGRFTAKCEYQLTALAHPL</sequence>
<dbReference type="EMBL" id="CAXLJL010000152">
    <property type="protein sequence ID" value="CAL5133057.1"/>
    <property type="molecule type" value="Genomic_DNA"/>
</dbReference>
<organism evidence="1 2">
    <name type="scientific">Calicophoron daubneyi</name>
    <name type="common">Rumen fluke</name>
    <name type="synonym">Paramphistomum daubneyi</name>
    <dbReference type="NCBI Taxonomy" id="300641"/>
    <lineage>
        <taxon>Eukaryota</taxon>
        <taxon>Metazoa</taxon>
        <taxon>Spiralia</taxon>
        <taxon>Lophotrochozoa</taxon>
        <taxon>Platyhelminthes</taxon>
        <taxon>Trematoda</taxon>
        <taxon>Digenea</taxon>
        <taxon>Plagiorchiida</taxon>
        <taxon>Pronocephalata</taxon>
        <taxon>Paramphistomoidea</taxon>
        <taxon>Paramphistomidae</taxon>
        <taxon>Calicophoron</taxon>
    </lineage>
</organism>
<protein>
    <submittedName>
        <fullName evidence="1">Uncharacterized protein</fullName>
    </submittedName>
</protein>
<dbReference type="InterPro" id="IPR036291">
    <property type="entry name" value="NAD(P)-bd_dom_sf"/>
</dbReference>
<gene>
    <name evidence="1" type="ORF">CDAUBV1_LOCUS6342</name>
</gene>
<dbReference type="Proteomes" id="UP001497525">
    <property type="component" value="Unassembled WGS sequence"/>
</dbReference>
<name>A0AAV2TC85_CALDB</name>
<dbReference type="InterPro" id="IPR002347">
    <property type="entry name" value="SDR_fam"/>
</dbReference>
<dbReference type="PRINTS" id="PR00081">
    <property type="entry name" value="GDHRDH"/>
</dbReference>
<proteinExistence type="predicted"/>
<dbReference type="AlphaFoldDB" id="A0AAV2TC85"/>